<keyword evidence="3" id="KW-1185">Reference proteome</keyword>
<organism evidence="2 3">
    <name type="scientific">Acanthoscelides obtectus</name>
    <name type="common">Bean weevil</name>
    <name type="synonym">Bruchus obtectus</name>
    <dbReference type="NCBI Taxonomy" id="200917"/>
    <lineage>
        <taxon>Eukaryota</taxon>
        <taxon>Metazoa</taxon>
        <taxon>Ecdysozoa</taxon>
        <taxon>Arthropoda</taxon>
        <taxon>Hexapoda</taxon>
        <taxon>Insecta</taxon>
        <taxon>Pterygota</taxon>
        <taxon>Neoptera</taxon>
        <taxon>Endopterygota</taxon>
        <taxon>Coleoptera</taxon>
        <taxon>Polyphaga</taxon>
        <taxon>Cucujiformia</taxon>
        <taxon>Chrysomeloidea</taxon>
        <taxon>Chrysomelidae</taxon>
        <taxon>Bruchinae</taxon>
        <taxon>Bruchini</taxon>
        <taxon>Acanthoscelides</taxon>
    </lineage>
</organism>
<evidence type="ECO:0000313" key="3">
    <source>
        <dbReference type="Proteomes" id="UP001152888"/>
    </source>
</evidence>
<dbReference type="OrthoDB" id="6770592at2759"/>
<dbReference type="AlphaFoldDB" id="A0A9P0PTB3"/>
<dbReference type="EMBL" id="CAKOFQ010007314">
    <property type="protein sequence ID" value="CAH1998116.1"/>
    <property type="molecule type" value="Genomic_DNA"/>
</dbReference>
<dbReference type="Proteomes" id="UP001152888">
    <property type="component" value="Unassembled WGS sequence"/>
</dbReference>
<gene>
    <name evidence="2" type="ORF">ACAOBT_LOCUS24157</name>
</gene>
<feature type="region of interest" description="Disordered" evidence="1">
    <location>
        <begin position="61"/>
        <end position="81"/>
    </location>
</feature>
<protein>
    <submittedName>
        <fullName evidence="2">Uncharacterized protein</fullName>
    </submittedName>
</protein>
<proteinExistence type="predicted"/>
<comment type="caution">
    <text evidence="2">The sequence shown here is derived from an EMBL/GenBank/DDBJ whole genome shotgun (WGS) entry which is preliminary data.</text>
</comment>
<reference evidence="2" key="1">
    <citation type="submission" date="2022-03" db="EMBL/GenBank/DDBJ databases">
        <authorList>
            <person name="Sayadi A."/>
        </authorList>
    </citation>
    <scope>NUCLEOTIDE SEQUENCE</scope>
</reference>
<evidence type="ECO:0000313" key="2">
    <source>
        <dbReference type="EMBL" id="CAH1998116.1"/>
    </source>
</evidence>
<evidence type="ECO:0000256" key="1">
    <source>
        <dbReference type="SAM" id="MobiDB-lite"/>
    </source>
</evidence>
<sequence length="249" mass="27461">METGGGGYTCIELTDLENRLLHVLGGWIHIVGCPSLTNIELGLPAEIEIDELQDDAERTETGIEQQDAEREEENSDKISPPVSKTPIFRTALRQKQLQEAAELYACSTMEMAEAVKTMAAAISQLAEGLSEIAVALSNVSKTLRWGIKLVISGKRLAYCERSGLIIALNGLLRTLGHLLEGRAKGRDVAQHHQGSTCQVVYYTELVFGLVADQVSELVFQDSFDMRNHFRLVDKKSGVEIVYQVVCKDL</sequence>
<accession>A0A9P0PTB3</accession>
<name>A0A9P0PTB3_ACAOB</name>